<comment type="caution">
    <text evidence="3">The sequence shown here is derived from an EMBL/GenBank/DDBJ whole genome shotgun (WGS) entry which is preliminary data.</text>
</comment>
<proteinExistence type="inferred from homology"/>
<reference evidence="3 4" key="1">
    <citation type="submission" date="2017-10" db="EMBL/GenBank/DDBJ databases">
        <title>Draft genome of Chryseomicrobium casticus sp. nov.</title>
        <authorList>
            <person name="Chakraborty R."/>
            <person name="Saha T."/>
        </authorList>
    </citation>
    <scope>NUCLEOTIDE SEQUENCE [LARGE SCALE GENOMIC DNA]</scope>
    <source>
        <strain evidence="3 4">ET03</strain>
    </source>
</reference>
<feature type="binding site" evidence="2">
    <location>
        <position position="136"/>
    </location>
    <ligand>
        <name>Fe cation</name>
        <dbReference type="ChEBI" id="CHEBI:24875"/>
    </ligand>
</feature>
<dbReference type="NCBIfam" id="TIGR00079">
    <property type="entry name" value="pept_deformyl"/>
    <property type="match status" value="1"/>
</dbReference>
<dbReference type="EC" id="3.5.1.88" evidence="2"/>
<comment type="function">
    <text evidence="2">Removes the formyl group from the N-terminal Met of newly synthesized proteins. Requires at least a dipeptide for an efficient rate of reaction. N-terminal L-methionine is a prerequisite for activity but the enzyme has broad specificity at other positions.</text>
</comment>
<dbReference type="PANTHER" id="PTHR10458:SF22">
    <property type="entry name" value="PEPTIDE DEFORMYLASE"/>
    <property type="match status" value="1"/>
</dbReference>
<dbReference type="Proteomes" id="UP000228680">
    <property type="component" value="Unassembled WGS sequence"/>
</dbReference>
<comment type="similarity">
    <text evidence="1 2">Belongs to the polypeptide deformylase family.</text>
</comment>
<comment type="catalytic activity">
    <reaction evidence="2">
        <text>N-terminal N-formyl-L-methionyl-[peptide] + H2O = N-terminal L-methionyl-[peptide] + formate</text>
        <dbReference type="Rhea" id="RHEA:24420"/>
        <dbReference type="Rhea" id="RHEA-COMP:10639"/>
        <dbReference type="Rhea" id="RHEA-COMP:10640"/>
        <dbReference type="ChEBI" id="CHEBI:15377"/>
        <dbReference type="ChEBI" id="CHEBI:15740"/>
        <dbReference type="ChEBI" id="CHEBI:49298"/>
        <dbReference type="ChEBI" id="CHEBI:64731"/>
        <dbReference type="EC" id="3.5.1.88"/>
    </reaction>
</comment>
<evidence type="ECO:0000256" key="1">
    <source>
        <dbReference type="ARBA" id="ARBA00010759"/>
    </source>
</evidence>
<comment type="cofactor">
    <cofactor evidence="2">
        <name>Fe(2+)</name>
        <dbReference type="ChEBI" id="CHEBI:29033"/>
    </cofactor>
    <text evidence="2">Binds 1 Fe(2+) ion.</text>
</comment>
<dbReference type="PIRSF" id="PIRSF004749">
    <property type="entry name" value="Pep_def"/>
    <property type="match status" value="1"/>
</dbReference>
<dbReference type="HAMAP" id="MF_00163">
    <property type="entry name" value="Pep_deformylase"/>
    <property type="match status" value="1"/>
</dbReference>
<feature type="active site" evidence="2">
    <location>
        <position position="133"/>
    </location>
</feature>
<keyword evidence="2" id="KW-0408">Iron</keyword>
<gene>
    <name evidence="2" type="primary">def</name>
    <name evidence="3" type="ORF">CQS04_03295</name>
</gene>
<evidence type="ECO:0000256" key="2">
    <source>
        <dbReference type="HAMAP-Rule" id="MF_00163"/>
    </source>
</evidence>
<dbReference type="Gene3D" id="3.90.45.10">
    <property type="entry name" value="Peptide deformylase"/>
    <property type="match status" value="1"/>
</dbReference>
<dbReference type="CDD" id="cd00487">
    <property type="entry name" value="Pep_deformylase"/>
    <property type="match status" value="1"/>
</dbReference>
<dbReference type="SUPFAM" id="SSF56420">
    <property type="entry name" value="Peptide deformylase"/>
    <property type="match status" value="1"/>
</dbReference>
<protein>
    <recommendedName>
        <fullName evidence="2">Peptide deformylase</fullName>
        <shortName evidence="2">PDF</shortName>
        <ecNumber evidence="2">3.5.1.88</ecNumber>
    </recommendedName>
    <alternativeName>
        <fullName evidence="2">Polypeptide deformylase</fullName>
    </alternativeName>
</protein>
<dbReference type="InterPro" id="IPR036821">
    <property type="entry name" value="Peptide_deformylase_sf"/>
</dbReference>
<dbReference type="GO" id="GO:0006412">
    <property type="term" value="P:translation"/>
    <property type="evidence" value="ECO:0007669"/>
    <property type="project" value="UniProtKB-UniRule"/>
</dbReference>
<organism evidence="3 4">
    <name type="scientific">Chryseomicrobium excrementi</name>
    <dbReference type="NCBI Taxonomy" id="2041346"/>
    <lineage>
        <taxon>Bacteria</taxon>
        <taxon>Bacillati</taxon>
        <taxon>Bacillota</taxon>
        <taxon>Bacilli</taxon>
        <taxon>Bacillales</taxon>
        <taxon>Caryophanaceae</taxon>
        <taxon>Chryseomicrobium</taxon>
    </lineage>
</organism>
<dbReference type="OrthoDB" id="9784988at2"/>
<accession>A0A2M9F377</accession>
<dbReference type="AlphaFoldDB" id="A0A2M9F377"/>
<dbReference type="PANTHER" id="PTHR10458">
    <property type="entry name" value="PEPTIDE DEFORMYLASE"/>
    <property type="match status" value="1"/>
</dbReference>
<keyword evidence="2" id="KW-0648">Protein biosynthesis</keyword>
<evidence type="ECO:0000313" key="3">
    <source>
        <dbReference type="EMBL" id="PJK17918.1"/>
    </source>
</evidence>
<dbReference type="GO" id="GO:0046872">
    <property type="term" value="F:metal ion binding"/>
    <property type="evidence" value="ECO:0007669"/>
    <property type="project" value="UniProtKB-KW"/>
</dbReference>
<name>A0A2M9F377_9BACL</name>
<dbReference type="RefSeq" id="WP_100352759.1">
    <property type="nucleotide sequence ID" value="NZ_PCGR01000001.1"/>
</dbReference>
<dbReference type="PRINTS" id="PR01576">
    <property type="entry name" value="PDEFORMYLASE"/>
</dbReference>
<dbReference type="InterPro" id="IPR023635">
    <property type="entry name" value="Peptide_deformylase"/>
</dbReference>
<keyword evidence="4" id="KW-1185">Reference proteome</keyword>
<dbReference type="EMBL" id="PCGR01000001">
    <property type="protein sequence ID" value="PJK17918.1"/>
    <property type="molecule type" value="Genomic_DNA"/>
</dbReference>
<evidence type="ECO:0000313" key="4">
    <source>
        <dbReference type="Proteomes" id="UP000228680"/>
    </source>
</evidence>
<sequence>MTILKLVTHPNDILTTPAEEVTKFDAKLAKLLDDMYDTMVAADGIGLAAPQVGVSKRVAIVDLGEGQDVIEMINPVVVAIGGKEIEVEGCLSFPDIYGEVERPFYVKIEAEDRDGNLYELEAEDYEARAIQHEIDHLNGILFTSKIIRYVTPDEFMEEEEEL</sequence>
<dbReference type="Pfam" id="PF01327">
    <property type="entry name" value="Pep_deformylase"/>
    <property type="match status" value="1"/>
</dbReference>
<dbReference type="NCBIfam" id="NF001159">
    <property type="entry name" value="PRK00150.1-3"/>
    <property type="match status" value="1"/>
</dbReference>
<keyword evidence="2" id="KW-0378">Hydrolase</keyword>
<feature type="binding site" evidence="2">
    <location>
        <position position="90"/>
    </location>
    <ligand>
        <name>Fe cation</name>
        <dbReference type="ChEBI" id="CHEBI:24875"/>
    </ligand>
</feature>
<keyword evidence="2" id="KW-0479">Metal-binding</keyword>
<feature type="binding site" evidence="2">
    <location>
        <position position="132"/>
    </location>
    <ligand>
        <name>Fe cation</name>
        <dbReference type="ChEBI" id="CHEBI:24875"/>
    </ligand>
</feature>
<dbReference type="GO" id="GO:0042586">
    <property type="term" value="F:peptide deformylase activity"/>
    <property type="evidence" value="ECO:0007669"/>
    <property type="project" value="UniProtKB-UniRule"/>
</dbReference>